<evidence type="ECO:0000256" key="2">
    <source>
        <dbReference type="SAM" id="MobiDB-lite"/>
    </source>
</evidence>
<dbReference type="GeneID" id="73468519"/>
<accession>A0A8J5QQT5</accession>
<evidence type="ECO:0000313" key="5">
    <source>
        <dbReference type="Proteomes" id="UP000694255"/>
    </source>
</evidence>
<gene>
    <name evidence="4" type="ORF">J8A68_001718</name>
</gene>
<sequence>MTQQTISNGSAFSEMAKTVANCDESLKKLIEQMKLHRNKLNELHKASQDSKSVSVDPPQKNSQGINGKDDTIESSLNKKLELLEDAAVEKDTVIIPGVVPRSCDPDLPTVTNEIEESFQSLTSRINTLEERANKNLQESLETMARSLKEKHSFQAAKLKLEESKKSCAECLQFNEGADAQRSSKATKDGIEKVVESPKQEHTQSVDEFACALISKLDLQTKMAVFKYLSKEFEITPDRQQNTSGISPSSPLPRSVPAPEVKSDSKIVQPATQPVLEMSHPESYSGDMLEPKRSQLARQWMTSVFLYFEATPIKDEAIKMAFSVGWLSGSARRWAVMLPNIESMTLKDFLKEFKKNFIATASYHASMYALKRKFQRKDQSVSEYAAEFREIYSTLHEDIPDRVCSHLFIAGLRTKARLFMVNQPDENFLQVINSAINYDNQLRGIETSRNIMNHYK</sequence>
<comment type="caution">
    <text evidence="4">The sequence shown here is derived from an EMBL/GenBank/DDBJ whole genome shotgun (WGS) entry which is preliminary data.</text>
</comment>
<feature type="domain" description="Retrotransposon gag" evidence="3">
    <location>
        <begin position="326"/>
        <end position="412"/>
    </location>
</feature>
<dbReference type="AlphaFoldDB" id="A0A8J5QQT5"/>
<dbReference type="EMBL" id="JAGSYN010000065">
    <property type="protein sequence ID" value="KAG7664763.1"/>
    <property type="molecule type" value="Genomic_DNA"/>
</dbReference>
<proteinExistence type="predicted"/>
<name>A0A8J5QQT5_9ASCO</name>
<keyword evidence="5" id="KW-1185">Reference proteome</keyword>
<feature type="coiled-coil region" evidence="1">
    <location>
        <begin position="111"/>
        <end position="138"/>
    </location>
</feature>
<organism evidence="4 5">
    <name type="scientific">[Candida] subhashii</name>
    <dbReference type="NCBI Taxonomy" id="561895"/>
    <lineage>
        <taxon>Eukaryota</taxon>
        <taxon>Fungi</taxon>
        <taxon>Dikarya</taxon>
        <taxon>Ascomycota</taxon>
        <taxon>Saccharomycotina</taxon>
        <taxon>Pichiomycetes</taxon>
        <taxon>Debaryomycetaceae</taxon>
        <taxon>Spathaspora</taxon>
    </lineage>
</organism>
<feature type="region of interest" description="Disordered" evidence="2">
    <location>
        <begin position="238"/>
        <end position="266"/>
    </location>
</feature>
<evidence type="ECO:0000259" key="3">
    <source>
        <dbReference type="Pfam" id="PF03732"/>
    </source>
</evidence>
<feature type="region of interest" description="Disordered" evidence="2">
    <location>
        <begin position="45"/>
        <end position="71"/>
    </location>
</feature>
<reference evidence="4 5" key="1">
    <citation type="journal article" date="2021" name="DNA Res.">
        <title>Genome analysis of Candida subhashii reveals its hybrid nature and dual mitochondrial genome conformations.</title>
        <authorList>
            <person name="Mixao V."/>
            <person name="Hegedusova E."/>
            <person name="Saus E."/>
            <person name="Pryszcz L.P."/>
            <person name="Cillingova A."/>
            <person name="Nosek J."/>
            <person name="Gabaldon T."/>
        </authorList>
    </citation>
    <scope>NUCLEOTIDE SEQUENCE [LARGE SCALE GENOMIC DNA]</scope>
    <source>
        <strain evidence="4 5">CBS 10753</strain>
    </source>
</reference>
<dbReference type="InterPro" id="IPR005162">
    <property type="entry name" value="Retrotrans_gag_dom"/>
</dbReference>
<feature type="compositionally biased region" description="Polar residues" evidence="2">
    <location>
        <begin position="49"/>
        <end position="65"/>
    </location>
</feature>
<dbReference type="RefSeq" id="XP_049264995.1">
    <property type="nucleotide sequence ID" value="XM_049405396.1"/>
</dbReference>
<keyword evidence="1" id="KW-0175">Coiled coil</keyword>
<protein>
    <recommendedName>
        <fullName evidence="3">Retrotransposon gag domain-containing protein</fullName>
    </recommendedName>
</protein>
<evidence type="ECO:0000313" key="4">
    <source>
        <dbReference type="EMBL" id="KAG7664763.1"/>
    </source>
</evidence>
<dbReference type="Proteomes" id="UP000694255">
    <property type="component" value="Unassembled WGS sequence"/>
</dbReference>
<evidence type="ECO:0000256" key="1">
    <source>
        <dbReference type="SAM" id="Coils"/>
    </source>
</evidence>
<dbReference type="Pfam" id="PF03732">
    <property type="entry name" value="Retrotrans_gag"/>
    <property type="match status" value="1"/>
</dbReference>
<feature type="compositionally biased region" description="Polar residues" evidence="2">
    <location>
        <begin position="238"/>
        <end position="248"/>
    </location>
</feature>